<evidence type="ECO:0000256" key="3">
    <source>
        <dbReference type="ARBA" id="ARBA00022989"/>
    </source>
</evidence>
<evidence type="ECO:0000256" key="2">
    <source>
        <dbReference type="ARBA" id="ARBA00022692"/>
    </source>
</evidence>
<name>A0A3P3VTG8_9GAMM</name>
<dbReference type="GO" id="GO:0016020">
    <property type="term" value="C:membrane"/>
    <property type="evidence" value="ECO:0007669"/>
    <property type="project" value="UniProtKB-SubCell"/>
</dbReference>
<evidence type="ECO:0000256" key="7">
    <source>
        <dbReference type="SAM" id="Phobius"/>
    </source>
</evidence>
<dbReference type="EMBL" id="QWEZ01000001">
    <property type="protein sequence ID" value="RRJ84759.1"/>
    <property type="molecule type" value="Genomic_DNA"/>
</dbReference>
<dbReference type="SUPFAM" id="SSF46565">
    <property type="entry name" value="Chaperone J-domain"/>
    <property type="match status" value="1"/>
</dbReference>
<organism evidence="9 10">
    <name type="scientific">Aestuariirhabdus litorea</name>
    <dbReference type="NCBI Taxonomy" id="2528527"/>
    <lineage>
        <taxon>Bacteria</taxon>
        <taxon>Pseudomonadati</taxon>
        <taxon>Pseudomonadota</taxon>
        <taxon>Gammaproteobacteria</taxon>
        <taxon>Oceanospirillales</taxon>
        <taxon>Aestuariirhabdaceae</taxon>
        <taxon>Aestuariirhabdus</taxon>
    </lineage>
</organism>
<dbReference type="Pfam" id="PF00226">
    <property type="entry name" value="DnaJ"/>
    <property type="match status" value="1"/>
</dbReference>
<proteinExistence type="inferred from homology"/>
<comment type="caution">
    <text evidence="9">The sequence shown here is derived from an EMBL/GenBank/DDBJ whole genome shotgun (WGS) entry which is preliminary data.</text>
</comment>
<evidence type="ECO:0000256" key="5">
    <source>
        <dbReference type="ARBA" id="ARBA00023186"/>
    </source>
</evidence>
<feature type="transmembrane region" description="Helical" evidence="7">
    <location>
        <begin position="30"/>
        <end position="63"/>
    </location>
</feature>
<sequence>MQYLLLVLIVVAALIWVGSRSPQHKRRIALLLAVALLACGGVYLLVTGKGAVLFALFAALLPFGRRLLALMRWFPLLSRLWRRRRAGKPADSVSEVVSDGVRMTLNQVTGEMDGEVLQGRYQGSKLSELGFEKVVKLFDYCPEHQQDTRQLLKAYLERMYPRQWEDHLKAQSSPPPSGDLSRRDAYRILGLTEGATRSEILEAHRRLISRLHPDKGGSAFLAAQLNEAKERLLEETR</sequence>
<evidence type="ECO:0000313" key="9">
    <source>
        <dbReference type="EMBL" id="RRJ84759.1"/>
    </source>
</evidence>
<evidence type="ECO:0000259" key="8">
    <source>
        <dbReference type="PROSITE" id="PS50076"/>
    </source>
</evidence>
<keyword evidence="5" id="KW-0143">Chaperone</keyword>
<keyword evidence="4 7" id="KW-0472">Membrane</keyword>
<protein>
    <submittedName>
        <fullName evidence="9">Molecular chaperone DnaJ</fullName>
    </submittedName>
</protein>
<comment type="similarity">
    <text evidence="6">Belongs to the TIM14 family.</text>
</comment>
<dbReference type="PROSITE" id="PS50076">
    <property type="entry name" value="DNAJ_2"/>
    <property type="match status" value="1"/>
</dbReference>
<evidence type="ECO:0000256" key="6">
    <source>
        <dbReference type="ARBA" id="ARBA00038105"/>
    </source>
</evidence>
<dbReference type="RefSeq" id="WP_125015188.1">
    <property type="nucleotide sequence ID" value="NZ_QWEZ01000001.1"/>
</dbReference>
<reference evidence="9 10" key="1">
    <citation type="submission" date="2018-08" db="EMBL/GenBank/DDBJ databases">
        <authorList>
            <person name="Khan S.A."/>
        </authorList>
    </citation>
    <scope>NUCLEOTIDE SEQUENCE [LARGE SCALE GENOMIC DNA]</scope>
    <source>
        <strain evidence="9 10">GTF-13</strain>
    </source>
</reference>
<gene>
    <name evidence="9" type="ORF">D0544_06575</name>
</gene>
<keyword evidence="10" id="KW-1185">Reference proteome</keyword>
<dbReference type="SMART" id="SM00271">
    <property type="entry name" value="DnaJ"/>
    <property type="match status" value="1"/>
</dbReference>
<dbReference type="PANTHER" id="PTHR12763">
    <property type="match status" value="1"/>
</dbReference>
<dbReference type="Gene3D" id="1.10.287.110">
    <property type="entry name" value="DnaJ domain"/>
    <property type="match status" value="1"/>
</dbReference>
<evidence type="ECO:0000256" key="1">
    <source>
        <dbReference type="ARBA" id="ARBA00004167"/>
    </source>
</evidence>
<dbReference type="InterPro" id="IPR036869">
    <property type="entry name" value="J_dom_sf"/>
</dbReference>
<dbReference type="PANTHER" id="PTHR12763:SF28">
    <property type="entry name" value="GEO10507P1-RELATED"/>
    <property type="match status" value="1"/>
</dbReference>
<feature type="domain" description="J" evidence="8">
    <location>
        <begin position="184"/>
        <end position="237"/>
    </location>
</feature>
<accession>A0A3P3VTG8</accession>
<dbReference type="CDD" id="cd06257">
    <property type="entry name" value="DnaJ"/>
    <property type="match status" value="1"/>
</dbReference>
<evidence type="ECO:0000256" key="4">
    <source>
        <dbReference type="ARBA" id="ARBA00023136"/>
    </source>
</evidence>
<dbReference type="AlphaFoldDB" id="A0A3P3VTG8"/>
<evidence type="ECO:0000313" key="10">
    <source>
        <dbReference type="Proteomes" id="UP000280792"/>
    </source>
</evidence>
<comment type="subcellular location">
    <subcellularLocation>
        <location evidence="1">Membrane</location>
        <topology evidence="1">Single-pass membrane protein</topology>
    </subcellularLocation>
</comment>
<dbReference type="Proteomes" id="UP000280792">
    <property type="component" value="Unassembled WGS sequence"/>
</dbReference>
<keyword evidence="2 7" id="KW-0812">Transmembrane</keyword>
<dbReference type="InterPro" id="IPR001623">
    <property type="entry name" value="DnaJ_domain"/>
</dbReference>
<reference evidence="9 10" key="2">
    <citation type="submission" date="2018-12" db="EMBL/GenBank/DDBJ databases">
        <title>Simiduia agarivorans gen. nov., sp. nov., a marine, agarolytic bacterium isolated from shallow coastal water from Keelung, Taiwan.</title>
        <authorList>
            <person name="Shieh W.Y."/>
        </authorList>
    </citation>
    <scope>NUCLEOTIDE SEQUENCE [LARGE SCALE GENOMIC DNA]</scope>
    <source>
        <strain evidence="9 10">GTF-13</strain>
    </source>
</reference>
<keyword evidence="3 7" id="KW-1133">Transmembrane helix</keyword>